<dbReference type="AlphaFoldDB" id="A0A511QZG1"/>
<comment type="caution">
    <text evidence="1">The sequence shown here is derived from an EMBL/GenBank/DDBJ whole genome shotgun (WGS) entry which is preliminary data.</text>
</comment>
<name>A0A511QZG1_9DEIN</name>
<sequence>MVTNHVEDSKWSIHKTVGPPIIIETAPLPAGQAVRIPDPQPFPETTRYTIWKYNPEQEIGSKFLVDLTWHCLPDKQPERVEFLKINETSNVEGLVIEEDASLPSGLRITREKRSVWVGSP</sequence>
<proteinExistence type="predicted"/>
<organism evidence="1 2">
    <name type="scientific">Meiothermus hypogaeus NBRC 106114</name>
    <dbReference type="NCBI Taxonomy" id="1227553"/>
    <lineage>
        <taxon>Bacteria</taxon>
        <taxon>Thermotogati</taxon>
        <taxon>Deinococcota</taxon>
        <taxon>Deinococci</taxon>
        <taxon>Thermales</taxon>
        <taxon>Thermaceae</taxon>
        <taxon>Meiothermus</taxon>
    </lineage>
</organism>
<dbReference type="Proteomes" id="UP000321197">
    <property type="component" value="Unassembled WGS sequence"/>
</dbReference>
<reference evidence="1 2" key="1">
    <citation type="submission" date="2019-07" db="EMBL/GenBank/DDBJ databases">
        <title>Whole genome shotgun sequence of Meiothermus hypogaeus NBRC 106114.</title>
        <authorList>
            <person name="Hosoyama A."/>
            <person name="Uohara A."/>
            <person name="Ohji S."/>
            <person name="Ichikawa N."/>
        </authorList>
    </citation>
    <scope>NUCLEOTIDE SEQUENCE [LARGE SCALE GENOMIC DNA]</scope>
    <source>
        <strain evidence="1 2">NBRC 106114</strain>
    </source>
</reference>
<evidence type="ECO:0000313" key="2">
    <source>
        <dbReference type="Proteomes" id="UP000321197"/>
    </source>
</evidence>
<evidence type="ECO:0000313" key="1">
    <source>
        <dbReference type="EMBL" id="GEM82759.1"/>
    </source>
</evidence>
<protein>
    <submittedName>
        <fullName evidence="1">Uncharacterized protein</fullName>
    </submittedName>
</protein>
<dbReference type="EMBL" id="BJXL01000020">
    <property type="protein sequence ID" value="GEM82759.1"/>
    <property type="molecule type" value="Genomic_DNA"/>
</dbReference>
<accession>A0A511QZG1</accession>
<gene>
    <name evidence="1" type="ORF">MHY01S_09250</name>
</gene>